<organism evidence="2 3">
    <name type="scientific">Xenopus laevis</name>
    <name type="common">African clawed frog</name>
    <dbReference type="NCBI Taxonomy" id="8355"/>
    <lineage>
        <taxon>Eukaryota</taxon>
        <taxon>Metazoa</taxon>
        <taxon>Chordata</taxon>
        <taxon>Craniata</taxon>
        <taxon>Vertebrata</taxon>
        <taxon>Euteleostomi</taxon>
        <taxon>Amphibia</taxon>
        <taxon>Batrachia</taxon>
        <taxon>Anura</taxon>
        <taxon>Pipoidea</taxon>
        <taxon>Pipidae</taxon>
        <taxon>Xenopodinae</taxon>
        <taxon>Xenopus</taxon>
        <taxon>Xenopus</taxon>
    </lineage>
</organism>
<feature type="chain" id="PRO_5036849059" description="Secreted protein" evidence="1">
    <location>
        <begin position="22"/>
        <end position="116"/>
    </location>
</feature>
<accession>A0A974DD66</accession>
<proteinExistence type="predicted"/>
<name>A0A974DD66_XENLA</name>
<gene>
    <name evidence="2" type="ORF">XELAEV_18017454mg</name>
</gene>
<dbReference type="AlphaFoldDB" id="A0A974DD66"/>
<evidence type="ECO:0000313" key="3">
    <source>
        <dbReference type="Proteomes" id="UP000694892"/>
    </source>
</evidence>
<evidence type="ECO:0008006" key="4">
    <source>
        <dbReference type="Google" id="ProtNLM"/>
    </source>
</evidence>
<reference evidence="3" key="1">
    <citation type="journal article" date="2016" name="Nature">
        <title>Genome evolution in the allotetraploid frog Xenopus laevis.</title>
        <authorList>
            <person name="Session A.M."/>
            <person name="Uno Y."/>
            <person name="Kwon T."/>
            <person name="Chapman J.A."/>
            <person name="Toyoda A."/>
            <person name="Takahashi S."/>
            <person name="Fukui A."/>
            <person name="Hikosaka A."/>
            <person name="Suzuki A."/>
            <person name="Kondo M."/>
            <person name="van Heeringen S.J."/>
            <person name="Quigley I."/>
            <person name="Heinz S."/>
            <person name="Ogino H."/>
            <person name="Ochi H."/>
            <person name="Hellsten U."/>
            <person name="Lyons J.B."/>
            <person name="Simakov O."/>
            <person name="Putnam N."/>
            <person name="Stites J."/>
            <person name="Kuroki Y."/>
            <person name="Tanaka T."/>
            <person name="Michiue T."/>
            <person name="Watanabe M."/>
            <person name="Bogdanovic O."/>
            <person name="Lister R."/>
            <person name="Georgiou G."/>
            <person name="Paranjpe S.S."/>
            <person name="van Kruijsbergen I."/>
            <person name="Shu S."/>
            <person name="Carlson J."/>
            <person name="Kinoshita T."/>
            <person name="Ohta Y."/>
            <person name="Mawaribuchi S."/>
            <person name="Jenkins J."/>
            <person name="Grimwood J."/>
            <person name="Schmutz J."/>
            <person name="Mitros T."/>
            <person name="Mozaffari S.V."/>
            <person name="Suzuki Y."/>
            <person name="Haramoto Y."/>
            <person name="Yamamoto T.S."/>
            <person name="Takagi C."/>
            <person name="Heald R."/>
            <person name="Miller K."/>
            <person name="Haudenschild C."/>
            <person name="Kitzman J."/>
            <person name="Nakayama T."/>
            <person name="Izutsu Y."/>
            <person name="Robert J."/>
            <person name="Fortriede J."/>
            <person name="Burns K."/>
            <person name="Lotay V."/>
            <person name="Karimi K."/>
            <person name="Yasuoka Y."/>
            <person name="Dichmann D.S."/>
            <person name="Flajnik M.F."/>
            <person name="Houston D.W."/>
            <person name="Shendure J."/>
            <person name="DuPasquier L."/>
            <person name="Vize P.D."/>
            <person name="Zorn A.M."/>
            <person name="Ito M."/>
            <person name="Marcotte E.M."/>
            <person name="Wallingford J.B."/>
            <person name="Ito Y."/>
            <person name="Asashima M."/>
            <person name="Ueno N."/>
            <person name="Matsuda Y."/>
            <person name="Veenstra G.J."/>
            <person name="Fujiyama A."/>
            <person name="Harland R.M."/>
            <person name="Taira M."/>
            <person name="Rokhsar D.S."/>
        </authorList>
    </citation>
    <scope>NUCLEOTIDE SEQUENCE [LARGE SCALE GENOMIC DNA]</scope>
    <source>
        <strain evidence="3">J</strain>
    </source>
</reference>
<protein>
    <recommendedName>
        <fullName evidence="4">Secreted protein</fullName>
    </recommendedName>
</protein>
<feature type="signal peptide" evidence="1">
    <location>
        <begin position="1"/>
        <end position="21"/>
    </location>
</feature>
<sequence>MSFCKQFLWLMVMCFIPKTGPHLEILCYFGRPVHPTSKKATTQDHMETCMCLRNLTRWADGCKSRQHANDVPPSPIFADSCLRRPSIKPGTTLTTFFTSGKYTKLTLSLQQPSHAC</sequence>
<dbReference type="Proteomes" id="UP000694892">
    <property type="component" value="Chromosome 3L"/>
</dbReference>
<dbReference type="EMBL" id="CM004470">
    <property type="protein sequence ID" value="OCT88826.1"/>
    <property type="molecule type" value="Genomic_DNA"/>
</dbReference>
<keyword evidence="1" id="KW-0732">Signal</keyword>
<evidence type="ECO:0000313" key="2">
    <source>
        <dbReference type="EMBL" id="OCT88826.1"/>
    </source>
</evidence>
<evidence type="ECO:0000256" key="1">
    <source>
        <dbReference type="SAM" id="SignalP"/>
    </source>
</evidence>